<feature type="chain" id="PRO_5035913129" evidence="3">
    <location>
        <begin position="28"/>
        <end position="702"/>
    </location>
</feature>
<feature type="region of interest" description="Disordered" evidence="1">
    <location>
        <begin position="397"/>
        <end position="459"/>
    </location>
</feature>
<dbReference type="EMBL" id="CAJGYM010000069">
    <property type="protein sequence ID" value="CAD6196219.1"/>
    <property type="molecule type" value="Genomic_DNA"/>
</dbReference>
<accession>A0A8S1HLK1</accession>
<keyword evidence="5" id="KW-1185">Reference proteome</keyword>
<evidence type="ECO:0000256" key="1">
    <source>
        <dbReference type="SAM" id="MobiDB-lite"/>
    </source>
</evidence>
<name>A0A8S1HLK1_9PELO</name>
<feature type="region of interest" description="Disordered" evidence="1">
    <location>
        <begin position="656"/>
        <end position="702"/>
    </location>
</feature>
<feature type="compositionally biased region" description="Basic and acidic residues" evidence="1">
    <location>
        <begin position="693"/>
        <end position="702"/>
    </location>
</feature>
<keyword evidence="2" id="KW-1133">Transmembrane helix</keyword>
<feature type="compositionally biased region" description="Basic and acidic residues" evidence="1">
    <location>
        <begin position="447"/>
        <end position="457"/>
    </location>
</feature>
<comment type="caution">
    <text evidence="4">The sequence shown here is derived from an EMBL/GenBank/DDBJ whole genome shotgun (WGS) entry which is preliminary data.</text>
</comment>
<gene>
    <name evidence="4" type="ORF">CAUJ_LOCUS12134</name>
</gene>
<keyword evidence="2" id="KW-0812">Transmembrane</keyword>
<proteinExistence type="predicted"/>
<keyword evidence="3" id="KW-0732">Signal</keyword>
<evidence type="ECO:0000313" key="5">
    <source>
        <dbReference type="Proteomes" id="UP000835052"/>
    </source>
</evidence>
<feature type="compositionally biased region" description="Basic residues" evidence="1">
    <location>
        <begin position="660"/>
        <end position="671"/>
    </location>
</feature>
<organism evidence="4 5">
    <name type="scientific">Caenorhabditis auriculariae</name>
    <dbReference type="NCBI Taxonomy" id="2777116"/>
    <lineage>
        <taxon>Eukaryota</taxon>
        <taxon>Metazoa</taxon>
        <taxon>Ecdysozoa</taxon>
        <taxon>Nematoda</taxon>
        <taxon>Chromadorea</taxon>
        <taxon>Rhabditida</taxon>
        <taxon>Rhabditina</taxon>
        <taxon>Rhabditomorpha</taxon>
        <taxon>Rhabditoidea</taxon>
        <taxon>Rhabditidae</taxon>
        <taxon>Peloderinae</taxon>
        <taxon>Caenorhabditis</taxon>
    </lineage>
</organism>
<dbReference type="AlphaFoldDB" id="A0A8S1HLK1"/>
<evidence type="ECO:0000256" key="2">
    <source>
        <dbReference type="SAM" id="Phobius"/>
    </source>
</evidence>
<feature type="signal peptide" evidence="3">
    <location>
        <begin position="1"/>
        <end position="27"/>
    </location>
</feature>
<sequence>MALPKACLKRQLFYLFVLIWATVTVRSEDTGCCKRNMYAYHSGDAMPEECESSSVSCTEGAVFVEHANVKSQMVTGFLSRARKTGAITLINIKHLLFSIANLEEIVHHGPGPALHLNNSVDPLRYCKDRNLIILEGNMDKDLRIKLEALSKKTLAVCDTLTTAAPTAAPTNTTTARAGPNTMKVPAGVPQNCPPSVAAAASATAQDENKDNECPNYTHFLIGGVTIVAALLIIVLVETVMIIKMYFFRQHQDTKIAGLASYAAQMINSIMYVQTGIDKAMLHSIMMDANYLQRAIVKRNVEDFHEVCRIRMEKFEKSLSLDPKKDFFDVESTLLKRDAVFDICNQVRGVTPDYAEAKKKFEAVKKEHEAGREFIPPTGTGMWSELRQKNAELINVAKLPEVPLPDKPESRKKAAGDPQTPDRTRTDAQTPIKESASAGTPAATPVEHAAKQPDEKNKPKFVFPSKKIQRKACKPLSLNKTVTGYGDQFKSESKALKESFTVMTMICCQMQFFYELHKDVMALVNANYENMEAQTIALTRRLAFKDQVQKNNAQFPVKAARIPSPGFIQTPEDVTRYFEELAKLRKQCDPKDKELLNLLETENAERANLLHAQGLNYDFYYNKQIEVQQAILPGEQVGDAAKRIFAKEARLEKISSLSVASHRRRHPKRKSAKSFVQKKAELPHTPRTSKKKKAQNEKKSKKE</sequence>
<evidence type="ECO:0000313" key="4">
    <source>
        <dbReference type="EMBL" id="CAD6196219.1"/>
    </source>
</evidence>
<keyword evidence="2" id="KW-0472">Membrane</keyword>
<dbReference type="Proteomes" id="UP000835052">
    <property type="component" value="Unassembled WGS sequence"/>
</dbReference>
<feature type="transmembrane region" description="Helical" evidence="2">
    <location>
        <begin position="219"/>
        <end position="242"/>
    </location>
</feature>
<feature type="compositionally biased region" description="Basic and acidic residues" evidence="1">
    <location>
        <begin position="403"/>
        <end position="425"/>
    </location>
</feature>
<evidence type="ECO:0000256" key="3">
    <source>
        <dbReference type="SAM" id="SignalP"/>
    </source>
</evidence>
<reference evidence="4" key="1">
    <citation type="submission" date="2020-10" db="EMBL/GenBank/DDBJ databases">
        <authorList>
            <person name="Kikuchi T."/>
        </authorList>
    </citation>
    <scope>NUCLEOTIDE SEQUENCE</scope>
    <source>
        <strain evidence="4">NKZ352</strain>
    </source>
</reference>
<protein>
    <submittedName>
        <fullName evidence="4">Uncharacterized protein</fullName>
    </submittedName>
</protein>